<keyword evidence="7" id="KW-0812">Transmembrane</keyword>
<evidence type="ECO:0000313" key="9">
    <source>
        <dbReference type="EMBL" id="CAB3871407.1"/>
    </source>
</evidence>
<evidence type="ECO:0000256" key="4">
    <source>
        <dbReference type="ARBA" id="ARBA00022801"/>
    </source>
</evidence>
<keyword evidence="10" id="KW-1185">Reference proteome</keyword>
<feature type="transmembrane region" description="Helical" evidence="7">
    <location>
        <begin position="315"/>
        <end position="333"/>
    </location>
</feature>
<keyword evidence="5" id="KW-0862">Zinc</keyword>
<keyword evidence="7" id="KW-0472">Membrane</keyword>
<keyword evidence="4" id="KW-0378">Hydrolase</keyword>
<keyword evidence="3" id="KW-0479">Metal-binding</keyword>
<accession>A0A6S7D8J2</accession>
<evidence type="ECO:0000256" key="1">
    <source>
        <dbReference type="ARBA" id="ARBA00001947"/>
    </source>
</evidence>
<feature type="transmembrane region" description="Helical" evidence="7">
    <location>
        <begin position="448"/>
        <end position="473"/>
    </location>
</feature>
<keyword evidence="2" id="KW-0645">Protease</keyword>
<feature type="transmembrane region" description="Helical" evidence="7">
    <location>
        <begin position="62"/>
        <end position="80"/>
    </location>
</feature>
<sequence length="734" mass="80568">MASPERRLDQLRLADDTAFGLLLVWLYMVLDATQQNGVVSQWLIRWTDGAAADSRWTALPDLAQAGAMLGLAALIGYVRLRRLLRRVRPRKLSEMDAAFDDDATAIARRLVRRSPLFLATPSLTDTNACCVLRFPRQYVIVGGGLRLLWRKAPAQAGSILAHECMHLAKRDTLLLIGTWYTFIAYCLLLGLDLALRQWVFWGKVADAVPAWQAAGLDAFSGILRNMLVMGLVGFPSLVGALVVGLVLRHMMRLREFIADEGAAQQGYRQGIADNLALAARSESPGFRLLRSFHPSARDRLERVVAGEGWARVDRLFCVAGGLIIARMLAALPAPAGVSCAGPGAGQEVWSAFVACAQSDAHVWFAIALYALVLVSMGFLIVHHAYRTLMTRRARRRDWRDIVLAVCEIWAFSALGAVLGGMTTTDVLTAATRIVVYDSVPPTDSFDHAMVPAISVAVVLLQLVVACGLVVRFTARRFHASRWRRALGFSAAMAVALVLSYPLLNVPMVLIHEFIPSFRMEHVAGWERSTTAIMQDTPNPAETLLYCAMLVLAAAAWAYGWGLIRGDGPRLPGDVHPARLLQETDWPLLDSALPVAAERPAGKAWRRWALLSSAVVACVAVLVAVLAPSGVAPPAAVPPVKFSFDYPHGEQKGTRSWIRQDDGLWAEKYPDGRVWSTFREAGRMRHNGCGGTLVERQDAPSFRILIPDKGCKTMELWARNGEDAWGFLGVMRDVE</sequence>
<feature type="transmembrane region" description="Helical" evidence="7">
    <location>
        <begin position="172"/>
        <end position="191"/>
    </location>
</feature>
<dbReference type="GO" id="GO:0046872">
    <property type="term" value="F:metal ion binding"/>
    <property type="evidence" value="ECO:0007669"/>
    <property type="project" value="UniProtKB-KW"/>
</dbReference>
<reference evidence="9 10" key="1">
    <citation type="submission" date="2020-04" db="EMBL/GenBank/DDBJ databases">
        <authorList>
            <person name="De Canck E."/>
        </authorList>
    </citation>
    <scope>NUCLEOTIDE SEQUENCE [LARGE SCALE GENOMIC DNA]</scope>
    <source>
        <strain evidence="9 10">LMG 26858</strain>
    </source>
</reference>
<feature type="domain" description="Peptidase M48" evidence="8">
    <location>
        <begin position="125"/>
        <end position="303"/>
    </location>
</feature>
<keyword evidence="6" id="KW-0482">Metalloprotease</keyword>
<feature type="transmembrane region" description="Helical" evidence="7">
    <location>
        <begin position="362"/>
        <end position="381"/>
    </location>
</feature>
<feature type="transmembrane region" description="Helical" evidence="7">
    <location>
        <begin position="401"/>
        <end position="421"/>
    </location>
</feature>
<proteinExistence type="predicted"/>
<organism evidence="9 10">
    <name type="scientific">Achromobacter anxifer</name>
    <dbReference type="NCBI Taxonomy" id="1287737"/>
    <lineage>
        <taxon>Bacteria</taxon>
        <taxon>Pseudomonadati</taxon>
        <taxon>Pseudomonadota</taxon>
        <taxon>Betaproteobacteria</taxon>
        <taxon>Burkholderiales</taxon>
        <taxon>Alcaligenaceae</taxon>
        <taxon>Achromobacter</taxon>
    </lineage>
</organism>
<dbReference type="GO" id="GO:0004222">
    <property type="term" value="F:metalloendopeptidase activity"/>
    <property type="evidence" value="ECO:0007669"/>
    <property type="project" value="InterPro"/>
</dbReference>
<name>A0A6S7D8J2_9BURK</name>
<evidence type="ECO:0000256" key="7">
    <source>
        <dbReference type="SAM" id="Phobius"/>
    </source>
</evidence>
<evidence type="ECO:0000259" key="8">
    <source>
        <dbReference type="Pfam" id="PF01435"/>
    </source>
</evidence>
<dbReference type="GO" id="GO:0006508">
    <property type="term" value="P:proteolysis"/>
    <property type="evidence" value="ECO:0007669"/>
    <property type="project" value="UniProtKB-KW"/>
</dbReference>
<evidence type="ECO:0000256" key="6">
    <source>
        <dbReference type="ARBA" id="ARBA00023049"/>
    </source>
</evidence>
<dbReference type="Pfam" id="PF01435">
    <property type="entry name" value="Peptidase_M48"/>
    <property type="match status" value="1"/>
</dbReference>
<dbReference type="RefSeq" id="WP_175207592.1">
    <property type="nucleotide sequence ID" value="NZ_CADILG010000018.1"/>
</dbReference>
<gene>
    <name evidence="9" type="ORF">LMG26858_02747</name>
</gene>
<evidence type="ECO:0000256" key="3">
    <source>
        <dbReference type="ARBA" id="ARBA00022723"/>
    </source>
</evidence>
<keyword evidence="7" id="KW-1133">Transmembrane helix</keyword>
<feature type="transmembrane region" description="Helical" evidence="7">
    <location>
        <begin position="542"/>
        <end position="563"/>
    </location>
</feature>
<evidence type="ECO:0000313" key="10">
    <source>
        <dbReference type="Proteomes" id="UP000494117"/>
    </source>
</evidence>
<dbReference type="Proteomes" id="UP000494117">
    <property type="component" value="Unassembled WGS sequence"/>
</dbReference>
<evidence type="ECO:0000256" key="2">
    <source>
        <dbReference type="ARBA" id="ARBA00022670"/>
    </source>
</evidence>
<dbReference type="EMBL" id="CADILG010000018">
    <property type="protein sequence ID" value="CAB3871407.1"/>
    <property type="molecule type" value="Genomic_DNA"/>
</dbReference>
<dbReference type="InterPro" id="IPR001915">
    <property type="entry name" value="Peptidase_M48"/>
</dbReference>
<feature type="transmembrane region" description="Helical" evidence="7">
    <location>
        <begin position="226"/>
        <end position="247"/>
    </location>
</feature>
<dbReference type="AlphaFoldDB" id="A0A6S7D8J2"/>
<evidence type="ECO:0000256" key="5">
    <source>
        <dbReference type="ARBA" id="ARBA00022833"/>
    </source>
</evidence>
<comment type="cofactor">
    <cofactor evidence="1">
        <name>Zn(2+)</name>
        <dbReference type="ChEBI" id="CHEBI:29105"/>
    </cofactor>
</comment>
<feature type="transmembrane region" description="Helical" evidence="7">
    <location>
        <begin position="485"/>
        <end position="503"/>
    </location>
</feature>
<feature type="transmembrane region" description="Helical" evidence="7">
    <location>
        <begin position="607"/>
        <end position="626"/>
    </location>
</feature>
<protein>
    <recommendedName>
        <fullName evidence="8">Peptidase M48 domain-containing protein</fullName>
    </recommendedName>
</protein>